<reference evidence="7" key="2">
    <citation type="submission" date="2025-08" db="UniProtKB">
        <authorList>
            <consortium name="Ensembl"/>
        </authorList>
    </citation>
    <scope>IDENTIFICATION</scope>
</reference>
<comment type="similarity">
    <text evidence="1">Belongs to the ATP-dependent AMP-binding enzyme family.</text>
</comment>
<keyword evidence="2" id="KW-0596">Phosphopantetheine</keyword>
<dbReference type="GeneID" id="115591849"/>
<evidence type="ECO:0000256" key="5">
    <source>
        <dbReference type="SAM" id="MobiDB-lite"/>
    </source>
</evidence>
<evidence type="ECO:0000256" key="3">
    <source>
        <dbReference type="ARBA" id="ARBA00022553"/>
    </source>
</evidence>
<keyword evidence="4" id="KW-0443">Lipid metabolism</keyword>
<dbReference type="AlphaFoldDB" id="A0A671TVP5"/>
<dbReference type="OrthoDB" id="408177at2759"/>
<dbReference type="Proteomes" id="UP000472265">
    <property type="component" value="Chromosome 11"/>
</dbReference>
<protein>
    <submittedName>
        <fullName evidence="7">Aminoadipate-semialdehyde dehydrogenase</fullName>
    </submittedName>
</protein>
<feature type="region of interest" description="Disordered" evidence="5">
    <location>
        <begin position="495"/>
        <end position="526"/>
    </location>
</feature>
<dbReference type="InterPro" id="IPR015943">
    <property type="entry name" value="WD40/YVTN_repeat-like_dom_sf"/>
</dbReference>
<evidence type="ECO:0000313" key="8">
    <source>
        <dbReference type="Proteomes" id="UP000472265"/>
    </source>
</evidence>
<dbReference type="Pfam" id="PF00550">
    <property type="entry name" value="PP-binding"/>
    <property type="match status" value="1"/>
</dbReference>
<evidence type="ECO:0000259" key="6">
    <source>
        <dbReference type="PROSITE" id="PS50075"/>
    </source>
</evidence>
<dbReference type="InterPro" id="IPR002372">
    <property type="entry name" value="PQQ_rpt_dom"/>
</dbReference>
<dbReference type="GeneTree" id="ENSGT00440000033811"/>
<dbReference type="Pfam" id="PF13570">
    <property type="entry name" value="Beta-prop_ACSF4"/>
    <property type="match status" value="1"/>
</dbReference>
<accession>A0A671TVP5</accession>
<dbReference type="Gene3D" id="1.10.1200.10">
    <property type="entry name" value="ACP-like"/>
    <property type="match status" value="1"/>
</dbReference>
<dbReference type="InterPro" id="IPR018391">
    <property type="entry name" value="PQQ_b-propeller_rpt"/>
</dbReference>
<dbReference type="SMART" id="SM00564">
    <property type="entry name" value="PQQ"/>
    <property type="match status" value="8"/>
</dbReference>
<dbReference type="SUPFAM" id="SSF47336">
    <property type="entry name" value="ACP-like"/>
    <property type="match status" value="1"/>
</dbReference>
<organism evidence="7 8">
    <name type="scientific">Sparus aurata</name>
    <name type="common">Gilthead sea bream</name>
    <dbReference type="NCBI Taxonomy" id="8175"/>
    <lineage>
        <taxon>Eukaryota</taxon>
        <taxon>Metazoa</taxon>
        <taxon>Chordata</taxon>
        <taxon>Craniata</taxon>
        <taxon>Vertebrata</taxon>
        <taxon>Euteleostomi</taxon>
        <taxon>Actinopterygii</taxon>
        <taxon>Neopterygii</taxon>
        <taxon>Teleostei</taxon>
        <taxon>Neoteleostei</taxon>
        <taxon>Acanthomorphata</taxon>
        <taxon>Eupercaria</taxon>
        <taxon>Spariformes</taxon>
        <taxon>Sparidae</taxon>
        <taxon>Sparus</taxon>
    </lineage>
</organism>
<dbReference type="InterPro" id="IPR006162">
    <property type="entry name" value="Ppantetheine_attach_site"/>
</dbReference>
<name>A0A671TVP5_SPAAU</name>
<gene>
    <name evidence="7" type="primary">AASDH</name>
    <name evidence="7" type="synonym">aasdh</name>
</gene>
<keyword evidence="3" id="KW-0597">Phosphoprotein</keyword>
<dbReference type="InParanoid" id="A0A671TVP5"/>
<dbReference type="Gene3D" id="3.40.50.12780">
    <property type="entry name" value="N-terminal domain of ligase-like"/>
    <property type="match status" value="1"/>
</dbReference>
<dbReference type="FunCoup" id="A0A671TVP5">
    <property type="interactions" value="680"/>
</dbReference>
<dbReference type="Gene3D" id="3.30.300.30">
    <property type="match status" value="1"/>
</dbReference>
<dbReference type="InterPro" id="IPR036736">
    <property type="entry name" value="ACP-like_sf"/>
</dbReference>
<evidence type="ECO:0000256" key="1">
    <source>
        <dbReference type="ARBA" id="ARBA00006432"/>
    </source>
</evidence>
<dbReference type="Ensembl" id="ENSSAUT00010005855.1">
    <property type="protein sequence ID" value="ENSSAUP00010005451.1"/>
    <property type="gene ID" value="ENSSAUG00010002746.1"/>
</dbReference>
<reference evidence="7" key="3">
    <citation type="submission" date="2025-09" db="UniProtKB">
        <authorList>
            <consortium name="Ensembl"/>
        </authorList>
    </citation>
    <scope>IDENTIFICATION</scope>
</reference>
<sequence>MAARTLQQLVAAAASLHPDRAAVTYDGGAASGSPAVSLLYRELVQLAGELSLILKKNCSPNNGVIGLCCGDDVFIPVWILGILQSPAAYVPLDPEAPGLLSARVMTRCHLQYCAVKTDILQRFQAALVEHTSVEVCVVLPKFKLTVVKVQHKGGAEQAGVQTAGGAALRKAAAVLKEAEHRDLAYVLHTSGTTGLPKIVRVPHKCILPNILHLRSLFQMSADDLVFLASPLTFDPSVVDIFLALSSGAQLLIVPTVVKKMPSRLAQLLFTDHKTTVLQVTPTLLVRFGHRILKQEVLSSGSSLRLLALGGEACPSPALLRSWRHEDNKTQIFNIYGITEVSCWACFYEIPESVLKSSGNSASSVPLGTPLMGTAVEVRDEHGRVVTEGEGQVFIGGEDRVCLLDDEETVSAGMMRATGDWVNIRDAQLHYLGRKDRLIKRHGKRVNLESLQQLILSLPQVEACAVGLHEGSRLLAFVVTSTSGDQKADSPLTSVQQHAEQTPAAEHREDLPSSARRRQEETDGADGDLSRLVLSQLSLLLPPHSVPDTLVPVPALCLTPHGKVDMEALMNIYQRQRRCLESDSSRRDVTKLKQTLLSMWQETLGLPKDATVDEESNFLLSGGDSLKALHLCEDILTAVGVKSPELLEVLLDGTFSDVLRHVARVGLILPPDNSRSALPEAQKRPNDAPVVAPAKRERTESTAAEETWAVKVIRRAGERTDLKVRNPETHTSFQADALGEEDSRKRRCVGALGLSLSWSSDTGRCVDASPVLLVQSRTGQRSDEGKTTVFIGSHSHRIQALDLITGSLLWERVLGDRIEASAAVSHCGSLVVVGCYDGCVYFLCAASGKTRWVFKTGDAVKSCPAVDPLTGLVIVGSHDGRVYATNPEAERCVWRRHCGGGAVFSSPYLHASLRQLYVASLGGHLLCLNPDSGEVLWSHRRDVPFFSSPNGSAGHVIIGSVDGNICCLSNTGKLVWQFLTKGPIFSSPCVTPDRQRVLCGSHDGCLYCLNCADGSLVWTFQTTGKVYSSPCVFDGSVVGRTGTLVAAASTDGAVWILDGRDGQKLASFALPGELFSSPVVWGRSLVVGCRNDYVYCLKLTLKEETEG</sequence>
<evidence type="ECO:0000256" key="2">
    <source>
        <dbReference type="ARBA" id="ARBA00022450"/>
    </source>
</evidence>
<evidence type="ECO:0000256" key="4">
    <source>
        <dbReference type="ARBA" id="ARBA00023098"/>
    </source>
</evidence>
<dbReference type="RefSeq" id="XP_030290075.1">
    <property type="nucleotide sequence ID" value="XM_030434215.1"/>
</dbReference>
<dbReference type="Gene3D" id="2.40.10.480">
    <property type="match status" value="1"/>
</dbReference>
<evidence type="ECO:0000313" key="7">
    <source>
        <dbReference type="Ensembl" id="ENSSAUP00010005451.1"/>
    </source>
</evidence>
<dbReference type="PANTHER" id="PTHR44394:SF1">
    <property type="entry name" value="BETA-ALANINE-ACTIVATING ENZYME"/>
    <property type="match status" value="1"/>
</dbReference>
<dbReference type="GO" id="GO:0006629">
    <property type="term" value="P:lipid metabolic process"/>
    <property type="evidence" value="ECO:0007669"/>
    <property type="project" value="UniProtKB-KW"/>
</dbReference>
<dbReference type="GO" id="GO:0043041">
    <property type="term" value="P:amino acid activation for nonribosomal peptide biosynthetic process"/>
    <property type="evidence" value="ECO:0007669"/>
    <property type="project" value="TreeGrafter"/>
</dbReference>
<dbReference type="PROSITE" id="PS50075">
    <property type="entry name" value="CARRIER"/>
    <property type="match status" value="1"/>
</dbReference>
<feature type="region of interest" description="Disordered" evidence="5">
    <location>
        <begin position="672"/>
        <end position="702"/>
    </location>
</feature>
<dbReference type="Gene3D" id="2.130.10.10">
    <property type="entry name" value="YVTN repeat-like/Quinoprotein amine dehydrogenase"/>
    <property type="match status" value="2"/>
</dbReference>
<proteinExistence type="inferred from homology"/>
<dbReference type="SUPFAM" id="SSF56801">
    <property type="entry name" value="Acetyl-CoA synthetase-like"/>
    <property type="match status" value="1"/>
</dbReference>
<dbReference type="OMA" id="NGNVICC"/>
<dbReference type="PANTHER" id="PTHR44394">
    <property type="entry name" value="BETA-ALANINE-ACTIVATING ENZYME"/>
    <property type="match status" value="1"/>
</dbReference>
<reference evidence="7" key="1">
    <citation type="submission" date="2021-04" db="EMBL/GenBank/DDBJ databases">
        <authorList>
            <consortium name="Wellcome Sanger Institute Data Sharing"/>
        </authorList>
    </citation>
    <scope>NUCLEOTIDE SEQUENCE [LARGE SCALE GENOMIC DNA]</scope>
</reference>
<dbReference type="InterPro" id="IPR042099">
    <property type="entry name" value="ANL_N_sf"/>
</dbReference>
<dbReference type="InterPro" id="IPR052091">
    <property type="entry name" value="Beta-ala_Activ/Resist"/>
</dbReference>
<dbReference type="Pfam" id="PF00501">
    <property type="entry name" value="AMP-binding"/>
    <property type="match status" value="1"/>
</dbReference>
<dbReference type="InterPro" id="IPR045851">
    <property type="entry name" value="AMP-bd_C_sf"/>
</dbReference>
<dbReference type="CTD" id="132949"/>
<feature type="domain" description="Carrier" evidence="6">
    <location>
        <begin position="586"/>
        <end position="665"/>
    </location>
</feature>
<dbReference type="PROSITE" id="PS00012">
    <property type="entry name" value="PHOSPHOPANTETHEINE"/>
    <property type="match status" value="1"/>
</dbReference>
<dbReference type="InterPro" id="IPR011047">
    <property type="entry name" value="Quinoprotein_ADH-like_sf"/>
</dbReference>
<dbReference type="InterPro" id="IPR000873">
    <property type="entry name" value="AMP-dep_synth/lig_dom"/>
</dbReference>
<keyword evidence="8" id="KW-1185">Reference proteome</keyword>
<dbReference type="PROSITE" id="PS00455">
    <property type="entry name" value="AMP_BINDING"/>
    <property type="match status" value="1"/>
</dbReference>
<dbReference type="SUPFAM" id="SSF50998">
    <property type="entry name" value="Quinoprotein alcohol dehydrogenase-like"/>
    <property type="match status" value="1"/>
</dbReference>
<dbReference type="InterPro" id="IPR009081">
    <property type="entry name" value="PP-bd_ACP"/>
</dbReference>
<dbReference type="InterPro" id="IPR020845">
    <property type="entry name" value="AMP-binding_CS"/>
</dbReference>
<feature type="compositionally biased region" description="Basic and acidic residues" evidence="5">
    <location>
        <begin position="504"/>
        <end position="520"/>
    </location>
</feature>